<sequence length="42" mass="4743">DHHGAQRQTSRGSSRIMAVALHRRTLSTCANRWLRLVNGLCL</sequence>
<name>A0A6J4J8I1_9CHLR</name>
<feature type="non-terminal residue" evidence="1">
    <location>
        <position position="42"/>
    </location>
</feature>
<dbReference type="EMBL" id="CADCTR010000950">
    <property type="protein sequence ID" value="CAA9273659.1"/>
    <property type="molecule type" value="Genomic_DNA"/>
</dbReference>
<evidence type="ECO:0000313" key="1">
    <source>
        <dbReference type="EMBL" id="CAA9273659.1"/>
    </source>
</evidence>
<protein>
    <submittedName>
        <fullName evidence="1">Uncharacterized protein</fullName>
    </submittedName>
</protein>
<feature type="non-terminal residue" evidence="1">
    <location>
        <position position="1"/>
    </location>
</feature>
<accession>A0A6J4J8I1</accession>
<organism evidence="1">
    <name type="scientific">uncultured Chloroflexia bacterium</name>
    <dbReference type="NCBI Taxonomy" id="1672391"/>
    <lineage>
        <taxon>Bacteria</taxon>
        <taxon>Bacillati</taxon>
        <taxon>Chloroflexota</taxon>
        <taxon>Chloroflexia</taxon>
        <taxon>environmental samples</taxon>
    </lineage>
</organism>
<proteinExistence type="predicted"/>
<gene>
    <name evidence="1" type="ORF">AVDCRST_MAG93-2768</name>
</gene>
<dbReference type="AlphaFoldDB" id="A0A6J4J8I1"/>
<reference evidence="1" key="1">
    <citation type="submission" date="2020-02" db="EMBL/GenBank/DDBJ databases">
        <authorList>
            <person name="Meier V. D."/>
        </authorList>
    </citation>
    <scope>NUCLEOTIDE SEQUENCE</scope>
    <source>
        <strain evidence="1">AVDCRST_MAG93</strain>
    </source>
</reference>